<dbReference type="EMBL" id="FZQP02002913">
    <property type="protein sequence ID" value="VVC96866.1"/>
    <property type="molecule type" value="Genomic_DNA"/>
</dbReference>
<organism evidence="2 3">
    <name type="scientific">Leptidea sinapis</name>
    <dbReference type="NCBI Taxonomy" id="189913"/>
    <lineage>
        <taxon>Eukaryota</taxon>
        <taxon>Metazoa</taxon>
        <taxon>Ecdysozoa</taxon>
        <taxon>Arthropoda</taxon>
        <taxon>Hexapoda</taxon>
        <taxon>Insecta</taxon>
        <taxon>Pterygota</taxon>
        <taxon>Neoptera</taxon>
        <taxon>Endopterygota</taxon>
        <taxon>Lepidoptera</taxon>
        <taxon>Glossata</taxon>
        <taxon>Ditrysia</taxon>
        <taxon>Papilionoidea</taxon>
        <taxon>Pieridae</taxon>
        <taxon>Dismorphiinae</taxon>
        <taxon>Leptidea</taxon>
    </lineage>
</organism>
<feature type="signal peptide" evidence="1">
    <location>
        <begin position="1"/>
        <end position="23"/>
    </location>
</feature>
<reference evidence="2 3" key="1">
    <citation type="submission" date="2017-07" db="EMBL/GenBank/DDBJ databases">
        <authorList>
            <person name="Talla V."/>
            <person name="Backstrom N."/>
        </authorList>
    </citation>
    <scope>NUCLEOTIDE SEQUENCE [LARGE SCALE GENOMIC DNA]</scope>
</reference>
<dbReference type="OrthoDB" id="6136301at2759"/>
<keyword evidence="1" id="KW-0732">Signal</keyword>
<keyword evidence="3" id="KW-1185">Reference proteome</keyword>
<evidence type="ECO:0000313" key="3">
    <source>
        <dbReference type="Proteomes" id="UP000324832"/>
    </source>
</evidence>
<dbReference type="Proteomes" id="UP000324832">
    <property type="component" value="Unassembled WGS sequence"/>
</dbReference>
<evidence type="ECO:0000313" key="2">
    <source>
        <dbReference type="EMBL" id="VVC96866.1"/>
    </source>
</evidence>
<accession>A0A5E4QGC0</accession>
<evidence type="ECO:0000256" key="1">
    <source>
        <dbReference type="SAM" id="SignalP"/>
    </source>
</evidence>
<gene>
    <name evidence="2" type="ORF">LSINAPIS_LOCUS8270</name>
</gene>
<feature type="chain" id="PRO_5022826239" evidence="1">
    <location>
        <begin position="24"/>
        <end position="278"/>
    </location>
</feature>
<sequence length="278" mass="32940">MHKYFVKYVICFCLLLCTQEMNSTKFETLDKRYHLVSEAYHRAKTLFIQGRTQYDKLKERSLSTMDMFLDLVEILNEHMSQELRSAIVKYYKIKFLHDFNNYVINMEEIMDIIEHCLIGPTEKLAFVRNQFHNMIKNFEDVRNFDTVDKCHDELPDEVSAAHCILHQAVLFNETMQDSLVSIVEMKTKQHARDVNASLYEVPPCLNYFVPHFFNQLLVDSFSDNCEFMRVVNASMVDFTSDKWRNNFEALFPKKWGPLILTLKEKGKTQGIKYIQEHT</sequence>
<protein>
    <submittedName>
        <fullName evidence="2">Uncharacterized protein</fullName>
    </submittedName>
</protein>
<proteinExistence type="predicted"/>
<dbReference type="AlphaFoldDB" id="A0A5E4QGC0"/>
<name>A0A5E4QGC0_9NEOP</name>